<accession>A0A9W7GQL7</accession>
<dbReference type="AlphaFoldDB" id="A0A9W7GQL7"/>
<proteinExistence type="predicted"/>
<sequence length="175" mass="19937">MVVKNNYKKARKPSWIDTKTPCGVFGFAVDENIQPQVGGFRDDGKGWYIGVEDFLEWKLIKKGILGEEVILDGDLGGGQMITIGANSSDTHDSDNIVGFSQKTKSSHKKTLPRNLGWAKYQTSSVFGFIVDDGFEEKEKAEEAATAIQLWFKRRYIKWALRERKERRERMERQGG</sequence>
<protein>
    <submittedName>
        <fullName evidence="1">Uncharacterized protein</fullName>
    </submittedName>
</protein>
<reference evidence="2" key="1">
    <citation type="journal article" date="2023" name="Commun. Biol.">
        <title>Genome analysis of Parmales, the sister group of diatoms, reveals the evolutionary specialization of diatoms from phago-mixotrophs to photoautotrophs.</title>
        <authorList>
            <person name="Ban H."/>
            <person name="Sato S."/>
            <person name="Yoshikawa S."/>
            <person name="Yamada K."/>
            <person name="Nakamura Y."/>
            <person name="Ichinomiya M."/>
            <person name="Sato N."/>
            <person name="Blanc-Mathieu R."/>
            <person name="Endo H."/>
            <person name="Kuwata A."/>
            <person name="Ogata H."/>
        </authorList>
    </citation>
    <scope>NUCLEOTIDE SEQUENCE [LARGE SCALE GENOMIC DNA]</scope>
</reference>
<organism evidence="1 2">
    <name type="scientific">Triparma columacea</name>
    <dbReference type="NCBI Taxonomy" id="722753"/>
    <lineage>
        <taxon>Eukaryota</taxon>
        <taxon>Sar</taxon>
        <taxon>Stramenopiles</taxon>
        <taxon>Ochrophyta</taxon>
        <taxon>Bolidophyceae</taxon>
        <taxon>Parmales</taxon>
        <taxon>Triparmaceae</taxon>
        <taxon>Triparma</taxon>
    </lineage>
</organism>
<keyword evidence="2" id="KW-1185">Reference proteome</keyword>
<name>A0A9W7GQL7_9STRA</name>
<evidence type="ECO:0000313" key="1">
    <source>
        <dbReference type="EMBL" id="GMI49116.1"/>
    </source>
</evidence>
<dbReference type="EMBL" id="BRYA01000465">
    <property type="protein sequence ID" value="GMI49116.1"/>
    <property type="molecule type" value="Genomic_DNA"/>
</dbReference>
<comment type="caution">
    <text evidence="1">The sequence shown here is derived from an EMBL/GenBank/DDBJ whole genome shotgun (WGS) entry which is preliminary data.</text>
</comment>
<dbReference type="Proteomes" id="UP001165065">
    <property type="component" value="Unassembled WGS sequence"/>
</dbReference>
<evidence type="ECO:0000313" key="2">
    <source>
        <dbReference type="Proteomes" id="UP001165065"/>
    </source>
</evidence>
<gene>
    <name evidence="1" type="ORF">TrCOL_g8584</name>
</gene>